<feature type="region of interest" description="Disordered" evidence="11">
    <location>
        <begin position="210"/>
        <end position="236"/>
    </location>
</feature>
<feature type="compositionally biased region" description="Polar residues" evidence="11">
    <location>
        <begin position="4044"/>
        <end position="4056"/>
    </location>
</feature>
<feature type="compositionally biased region" description="Acidic residues" evidence="11">
    <location>
        <begin position="847"/>
        <end position="858"/>
    </location>
</feature>
<evidence type="ECO:0000256" key="12">
    <source>
        <dbReference type="SAM" id="Phobius"/>
    </source>
</evidence>
<dbReference type="FunCoup" id="A0A6P6XY97">
    <property type="interactions" value="2154"/>
</dbReference>
<organism evidence="16 17">
    <name type="scientific">Dermatophagoides pteronyssinus</name>
    <name type="common">European house dust mite</name>
    <dbReference type="NCBI Taxonomy" id="6956"/>
    <lineage>
        <taxon>Eukaryota</taxon>
        <taxon>Metazoa</taxon>
        <taxon>Ecdysozoa</taxon>
        <taxon>Arthropoda</taxon>
        <taxon>Chelicerata</taxon>
        <taxon>Arachnida</taxon>
        <taxon>Acari</taxon>
        <taxon>Acariformes</taxon>
        <taxon>Sarcoptiformes</taxon>
        <taxon>Astigmata</taxon>
        <taxon>Psoroptidia</taxon>
        <taxon>Analgoidea</taxon>
        <taxon>Pyroglyphidae</taxon>
        <taxon>Dermatophagoidinae</taxon>
        <taxon>Dermatophagoides</taxon>
    </lineage>
</organism>
<evidence type="ECO:0000256" key="8">
    <source>
        <dbReference type="ARBA" id="ARBA00023242"/>
    </source>
</evidence>
<dbReference type="SMART" id="SM00165">
    <property type="entry name" value="UBA"/>
    <property type="match status" value="1"/>
</dbReference>
<dbReference type="CTD" id="10075"/>
<feature type="transmembrane region" description="Helical" evidence="12">
    <location>
        <begin position="120"/>
        <end position="142"/>
    </location>
</feature>
<evidence type="ECO:0000259" key="15">
    <source>
        <dbReference type="PROSITE" id="PS50918"/>
    </source>
</evidence>
<comment type="similarity">
    <text evidence="9">Belongs to the UPL family. TOM1/PTR1 subfamily.</text>
</comment>
<keyword evidence="16" id="KW-1185">Reference proteome</keyword>
<evidence type="ECO:0000259" key="14">
    <source>
        <dbReference type="PROSITE" id="PS50237"/>
    </source>
</evidence>
<feature type="domain" description="WWE" evidence="15">
    <location>
        <begin position="1831"/>
        <end position="1908"/>
    </location>
</feature>
<dbReference type="InterPro" id="IPR000569">
    <property type="entry name" value="HECT_dom"/>
</dbReference>
<evidence type="ECO:0000256" key="1">
    <source>
        <dbReference type="ARBA" id="ARBA00000885"/>
    </source>
</evidence>
<feature type="region of interest" description="Disordered" evidence="11">
    <location>
        <begin position="3944"/>
        <end position="3972"/>
    </location>
</feature>
<dbReference type="InterPro" id="IPR010314">
    <property type="entry name" value="E3_Ub_ligase_DUF913"/>
</dbReference>
<dbReference type="InterPro" id="IPR010309">
    <property type="entry name" value="E3_Ub_ligase_DUF908"/>
</dbReference>
<feature type="compositionally biased region" description="Polar residues" evidence="11">
    <location>
        <begin position="874"/>
        <end position="905"/>
    </location>
</feature>
<dbReference type="InParanoid" id="A0A6P6XY97"/>
<dbReference type="FunFam" id="3.30.2160.10:FF:000007">
    <property type="entry name" value="E3 ubiquitin-protein ligase HUWE1 isoform X2"/>
    <property type="match status" value="1"/>
</dbReference>
<dbReference type="SUPFAM" id="SSF46934">
    <property type="entry name" value="UBA-like"/>
    <property type="match status" value="1"/>
</dbReference>
<feature type="compositionally biased region" description="Polar residues" evidence="11">
    <location>
        <begin position="2581"/>
        <end position="2592"/>
    </location>
</feature>
<dbReference type="GO" id="GO:0005737">
    <property type="term" value="C:cytoplasm"/>
    <property type="evidence" value="ECO:0007669"/>
    <property type="project" value="TreeGrafter"/>
</dbReference>
<name>A0A6P6XY97_DERPT</name>
<feature type="compositionally biased region" description="Polar residues" evidence="11">
    <location>
        <begin position="2195"/>
        <end position="2208"/>
    </location>
</feature>
<dbReference type="Pfam" id="PF02825">
    <property type="entry name" value="WWE"/>
    <property type="match status" value="1"/>
</dbReference>
<feature type="compositionally biased region" description="Basic and acidic residues" evidence="11">
    <location>
        <begin position="523"/>
        <end position="532"/>
    </location>
</feature>
<evidence type="ECO:0000256" key="7">
    <source>
        <dbReference type="ARBA" id="ARBA00022786"/>
    </source>
</evidence>
<feature type="compositionally biased region" description="Low complexity" evidence="11">
    <location>
        <begin position="3121"/>
        <end position="3141"/>
    </location>
</feature>
<dbReference type="Proteomes" id="UP000515146">
    <property type="component" value="Unplaced"/>
</dbReference>
<dbReference type="InterPro" id="IPR018123">
    <property type="entry name" value="WWE-dom_subgr"/>
</dbReference>
<feature type="compositionally biased region" description="Acidic residues" evidence="11">
    <location>
        <begin position="2648"/>
        <end position="2718"/>
    </location>
</feature>
<protein>
    <recommendedName>
        <fullName evidence="4">HECT-type E3 ubiquitin transferase</fullName>
        <ecNumber evidence="4">2.3.2.26</ecNumber>
    </recommendedName>
</protein>
<feature type="compositionally biased region" description="Low complexity" evidence="11">
    <location>
        <begin position="778"/>
        <end position="796"/>
    </location>
</feature>
<feature type="region of interest" description="Disordered" evidence="11">
    <location>
        <begin position="3715"/>
        <end position="3748"/>
    </location>
</feature>
<evidence type="ECO:0000313" key="16">
    <source>
        <dbReference type="Proteomes" id="UP000515146"/>
    </source>
</evidence>
<feature type="region of interest" description="Disordered" evidence="11">
    <location>
        <begin position="2184"/>
        <end position="2219"/>
    </location>
</feature>
<feature type="region of interest" description="Disordered" evidence="11">
    <location>
        <begin position="4130"/>
        <end position="4152"/>
    </location>
</feature>
<evidence type="ECO:0000313" key="17">
    <source>
        <dbReference type="RefSeq" id="XP_027198153.1"/>
    </source>
</evidence>
<dbReference type="InterPro" id="IPR037197">
    <property type="entry name" value="WWE_dom_sf"/>
</dbReference>
<feature type="compositionally biased region" description="Polar residues" evidence="11">
    <location>
        <begin position="2631"/>
        <end position="2647"/>
    </location>
</feature>
<dbReference type="CDD" id="cd14306">
    <property type="entry name" value="UBA_VP13D"/>
    <property type="match status" value="1"/>
</dbReference>
<dbReference type="RefSeq" id="XP_027198153.1">
    <property type="nucleotide sequence ID" value="XM_027342352.1"/>
</dbReference>
<dbReference type="GO" id="GO:0000209">
    <property type="term" value="P:protein polyubiquitination"/>
    <property type="evidence" value="ECO:0007669"/>
    <property type="project" value="TreeGrafter"/>
</dbReference>
<dbReference type="SMART" id="SM00119">
    <property type="entry name" value="HECTc"/>
    <property type="match status" value="1"/>
</dbReference>
<evidence type="ECO:0000256" key="2">
    <source>
        <dbReference type="ARBA" id="ARBA00004123"/>
    </source>
</evidence>
<feature type="compositionally biased region" description="Polar residues" evidence="11">
    <location>
        <begin position="2129"/>
        <end position="2138"/>
    </location>
</feature>
<evidence type="ECO:0000256" key="9">
    <source>
        <dbReference type="ARBA" id="ARBA00034494"/>
    </source>
</evidence>
<feature type="compositionally biased region" description="Polar residues" evidence="11">
    <location>
        <begin position="3210"/>
        <end position="3250"/>
    </location>
</feature>
<dbReference type="Pfam" id="PF00627">
    <property type="entry name" value="UBA"/>
    <property type="match status" value="1"/>
</dbReference>
<dbReference type="EC" id="2.3.2.26" evidence="4"/>
<feature type="compositionally biased region" description="Low complexity" evidence="11">
    <location>
        <begin position="859"/>
        <end position="873"/>
    </location>
</feature>
<dbReference type="FunFam" id="3.30.2410.10:FF:000004">
    <property type="entry name" value="E3 ubiquitin-protein ligase HUWE1, variant"/>
    <property type="match status" value="1"/>
</dbReference>
<evidence type="ECO:0000256" key="10">
    <source>
        <dbReference type="PROSITE-ProRule" id="PRU00104"/>
    </source>
</evidence>
<dbReference type="InterPro" id="IPR009060">
    <property type="entry name" value="UBA-like_sf"/>
</dbReference>
<feature type="compositionally biased region" description="Basic residues" evidence="11">
    <location>
        <begin position="2434"/>
        <end position="2444"/>
    </location>
</feature>
<comment type="catalytic activity">
    <reaction evidence="1">
        <text>S-ubiquitinyl-[E2 ubiquitin-conjugating enzyme]-L-cysteine + [acceptor protein]-L-lysine = [E2 ubiquitin-conjugating enzyme]-L-cysteine + N(6)-ubiquitinyl-[acceptor protein]-L-lysine.</text>
        <dbReference type="EC" id="2.3.2.26"/>
    </reaction>
</comment>
<dbReference type="PANTHER" id="PTHR11254:SF67">
    <property type="entry name" value="E3 UBIQUITIN-PROTEIN LIGASE HUWE1"/>
    <property type="match status" value="1"/>
</dbReference>
<dbReference type="Gene3D" id="6.10.250.1630">
    <property type="match status" value="1"/>
</dbReference>
<feature type="region of interest" description="Disordered" evidence="11">
    <location>
        <begin position="2581"/>
        <end position="2605"/>
    </location>
</feature>
<feature type="region of interest" description="Disordered" evidence="11">
    <location>
        <begin position="2434"/>
        <end position="2455"/>
    </location>
</feature>
<dbReference type="Gene3D" id="3.30.2160.10">
    <property type="entry name" value="Hect, E3 ligase catalytic domain"/>
    <property type="match status" value="1"/>
</dbReference>
<dbReference type="SUPFAM" id="SSF117839">
    <property type="entry name" value="WWE domain"/>
    <property type="match status" value="1"/>
</dbReference>
<dbReference type="InterPro" id="IPR041969">
    <property type="entry name" value="VP13D_UBA"/>
</dbReference>
<dbReference type="GO" id="GO:0009966">
    <property type="term" value="P:regulation of signal transduction"/>
    <property type="evidence" value="ECO:0007669"/>
    <property type="project" value="UniProtKB-ARBA"/>
</dbReference>
<dbReference type="OMA" id="ADEMKYG"/>
<feature type="region of interest" description="Disordered" evidence="11">
    <location>
        <begin position="3118"/>
        <end position="3141"/>
    </location>
</feature>
<accession>A0A6P6XY97</accession>
<comment type="subcellular location">
    <subcellularLocation>
        <location evidence="2">Nucleus</location>
    </subcellularLocation>
</comment>
<dbReference type="GO" id="GO:0006511">
    <property type="term" value="P:ubiquitin-dependent protein catabolic process"/>
    <property type="evidence" value="ECO:0007669"/>
    <property type="project" value="TreeGrafter"/>
</dbReference>
<dbReference type="GO" id="GO:0061630">
    <property type="term" value="F:ubiquitin protein ligase activity"/>
    <property type="evidence" value="ECO:0007669"/>
    <property type="project" value="UniProtKB-EC"/>
</dbReference>
<dbReference type="PROSITE" id="PS50030">
    <property type="entry name" value="UBA"/>
    <property type="match status" value="1"/>
</dbReference>
<dbReference type="InterPro" id="IPR015940">
    <property type="entry name" value="UBA"/>
</dbReference>
<feature type="compositionally biased region" description="Low complexity" evidence="11">
    <location>
        <begin position="4057"/>
        <end position="4069"/>
    </location>
</feature>
<keyword evidence="7 10" id="KW-0833">Ubl conjugation pathway</keyword>
<feature type="region of interest" description="Disordered" evidence="11">
    <location>
        <begin position="1612"/>
        <end position="1643"/>
    </location>
</feature>
<keyword evidence="8" id="KW-0539">Nucleus</keyword>
<evidence type="ECO:0000256" key="5">
    <source>
        <dbReference type="ARBA" id="ARBA00022553"/>
    </source>
</evidence>
<evidence type="ECO:0000259" key="13">
    <source>
        <dbReference type="PROSITE" id="PS50030"/>
    </source>
</evidence>
<dbReference type="Pfam" id="PF06025">
    <property type="entry name" value="DUF913"/>
    <property type="match status" value="1"/>
</dbReference>
<dbReference type="Gene3D" id="1.10.8.10">
    <property type="entry name" value="DNA helicase RuvA subunit, C-terminal domain"/>
    <property type="match status" value="1"/>
</dbReference>
<feature type="compositionally biased region" description="Low complexity" evidence="11">
    <location>
        <begin position="2445"/>
        <end position="2455"/>
    </location>
</feature>
<feature type="region of interest" description="Disordered" evidence="11">
    <location>
        <begin position="4036"/>
        <end position="4072"/>
    </location>
</feature>
<gene>
    <name evidence="17" type="primary">LOC113792466</name>
</gene>
<evidence type="ECO:0000256" key="3">
    <source>
        <dbReference type="ARBA" id="ARBA00004906"/>
    </source>
</evidence>
<evidence type="ECO:0000256" key="6">
    <source>
        <dbReference type="ARBA" id="ARBA00022679"/>
    </source>
</evidence>
<feature type="region of interest" description="Disordered" evidence="11">
    <location>
        <begin position="3075"/>
        <end position="3097"/>
    </location>
</feature>
<feature type="compositionally biased region" description="Polar residues" evidence="11">
    <location>
        <begin position="4133"/>
        <end position="4146"/>
    </location>
</feature>
<comment type="pathway">
    <text evidence="3">Protein modification; protein ubiquitination.</text>
</comment>
<dbReference type="OrthoDB" id="8068875at2759"/>
<feature type="region of interest" description="Disordered" evidence="11">
    <location>
        <begin position="3202"/>
        <end position="3267"/>
    </location>
</feature>
<feature type="region of interest" description="Disordered" evidence="11">
    <location>
        <begin position="2631"/>
        <end position="2726"/>
    </location>
</feature>
<dbReference type="Gene3D" id="3.90.1750.10">
    <property type="entry name" value="Hect, E3 ligase catalytic domains"/>
    <property type="match status" value="1"/>
</dbReference>
<reference evidence="17" key="1">
    <citation type="submission" date="2025-08" db="UniProtKB">
        <authorList>
            <consortium name="RefSeq"/>
        </authorList>
    </citation>
    <scope>IDENTIFICATION</scope>
    <source>
        <strain evidence="17">Airmid</strain>
    </source>
</reference>
<dbReference type="PANTHER" id="PTHR11254">
    <property type="entry name" value="HECT DOMAIN UBIQUITIN-PROTEIN LIGASE"/>
    <property type="match status" value="1"/>
</dbReference>
<dbReference type="Pfam" id="PF06012">
    <property type="entry name" value="DUF908"/>
    <property type="match status" value="1"/>
</dbReference>
<dbReference type="KEGG" id="dpte:113792466"/>
<dbReference type="Gene3D" id="3.30.2410.10">
    <property type="entry name" value="Hect, E3 ligase catalytic domain"/>
    <property type="match status" value="1"/>
</dbReference>
<dbReference type="FunFam" id="3.90.1750.10:FF:000003">
    <property type="entry name" value="E3 ubiquitin-protein ligase UPL1"/>
    <property type="match status" value="1"/>
</dbReference>
<dbReference type="InterPro" id="IPR004170">
    <property type="entry name" value="WWE_dom"/>
</dbReference>
<feature type="compositionally biased region" description="Low complexity" evidence="11">
    <location>
        <begin position="3075"/>
        <end position="3095"/>
    </location>
</feature>
<dbReference type="GO" id="GO:0008270">
    <property type="term" value="F:zinc ion binding"/>
    <property type="evidence" value="ECO:0007669"/>
    <property type="project" value="InterPro"/>
</dbReference>
<dbReference type="PROSITE" id="PS50237">
    <property type="entry name" value="HECT"/>
    <property type="match status" value="1"/>
</dbReference>
<dbReference type="CDD" id="cd00078">
    <property type="entry name" value="HECTc"/>
    <property type="match status" value="1"/>
</dbReference>
<proteinExistence type="inferred from homology"/>
<keyword evidence="12" id="KW-1133">Transmembrane helix</keyword>
<feature type="active site" description="Glycyl thioester intermediate" evidence="10">
    <location>
        <position position="4572"/>
    </location>
</feature>
<evidence type="ECO:0000256" key="4">
    <source>
        <dbReference type="ARBA" id="ARBA00012485"/>
    </source>
</evidence>
<feature type="compositionally biased region" description="Polar residues" evidence="11">
    <location>
        <begin position="3732"/>
        <end position="3744"/>
    </location>
</feature>
<feature type="compositionally biased region" description="Low complexity" evidence="11">
    <location>
        <begin position="3715"/>
        <end position="3725"/>
    </location>
</feature>
<dbReference type="UniPathway" id="UPA00143"/>
<dbReference type="Pfam" id="PF00632">
    <property type="entry name" value="HECT"/>
    <property type="match status" value="1"/>
</dbReference>
<keyword evidence="12" id="KW-0472">Membrane</keyword>
<dbReference type="PROSITE" id="PS50918">
    <property type="entry name" value="WWE"/>
    <property type="match status" value="1"/>
</dbReference>
<feature type="domain" description="HECT" evidence="14">
    <location>
        <begin position="4269"/>
        <end position="4605"/>
    </location>
</feature>
<keyword evidence="5" id="KW-0597">Phosphoprotein</keyword>
<dbReference type="InterPro" id="IPR025527">
    <property type="entry name" value="HUWE1/Rev1_UBM"/>
</dbReference>
<feature type="compositionally biased region" description="Low complexity" evidence="11">
    <location>
        <begin position="3322"/>
        <end position="3345"/>
    </location>
</feature>
<dbReference type="SUPFAM" id="SSF56204">
    <property type="entry name" value="Hect, E3 ligase catalytic domain"/>
    <property type="match status" value="1"/>
</dbReference>
<feature type="compositionally biased region" description="Basic and acidic residues" evidence="11">
    <location>
        <begin position="1630"/>
        <end position="1643"/>
    </location>
</feature>
<dbReference type="GO" id="GO:0005634">
    <property type="term" value="C:nucleus"/>
    <property type="evidence" value="ECO:0007669"/>
    <property type="project" value="UniProtKB-SubCell"/>
</dbReference>
<dbReference type="Gene3D" id="3.30.720.50">
    <property type="match status" value="1"/>
</dbReference>
<sequence>MKIDRSKSKKSSSEVPFDCKLLIEELKQCNDDDQMLIVLKRIKTWSCGKCELYHWIDVLDKFDTILEECCHKETSEQWVLPVDLAENEKKRELLLAVISFTSLLIEHSFSRHLYNSIEHLITLLSSTDMQIVLAILNLLFVFSKRSNFFSRISIDRRQSLMSRLYYLAENWGGKDQGFGLAQCCQDLPLSSYPSNATTFNFEFYLNNNNQQPSNIESKSKSITSKPMSDSTQTSQKSNNIVRIHIENVHQIDKPVSVLMAELVEQYQIPVEQQMQIFTQLRLTKNFTNYHTRLQCVQARINALSIMVYCQAMALNQEGYYSLLYNGLIEELVEVLELRQPELIEIKSASLKTLTSIIHLDRNSKMKVIIDSTGANSYHGFLPILVRNCIQSLISGNMEEYPLNFVTALFSFLYHLASYDNGCEALVQCGIMESLLRVVDWKGPKADADVDHLMFVTRAVRVIDLLTNQFIDMNAFQSNNGLNTFVQRLEYEVNICRTEQPYEIEVPADRMNHDKHYAYDDELHGEESGEHKNPTTTQQETPMEVEISNPEPMTEAASTSKSSTIINQPVVNSNLQCYPQRAALLKSMLNFLKKAVQCTGFSELVRPLMYGNFPRSLRHIISNAEYYGSSLFLLATDVVSVYVYQEPSLLSVIQDNGLTDVVLHALLVKNVPPTKEVLASLPTVFTSLCLNHRGLEAFIALRPFERFFKIFLSPDYLQAMRRRRSNSGNDTATTLGNAMDELMRHQPSLRSDVIGAILKLLEEICRLGSDPKYICTKASSSSSSSNNGSGSSKSSGSITVGSVADGSRHHHHGSTSTTMAFDESSSNAVDGDESNRNSGNNVNNDSSSSEEDDYDDDDTTTTTTTTAAAATTASVANQDTVESSSTNVNSAETTAMPSTLSSTMSNDDPMKSQMRPTIAPTTTAVASDSTNIMETNRQQIPLIDYILNVMRFLEAILANNSTDDHCQEFLLQNGLDPLFRLLKLPNLPLDFPVMPSCYSVATVLKTLLNLTHEKDIFTKGLEKMKELLEKLSPLSQMARTFNGSILLEDLINHLSTKKATNFVTPVLQLMAAAHAYIVMFLQICRTSQGEIRLISIDQWGSPLGIEIIGLLSQLYITLVWESTLLLGLNDSTSQKYEFVKIQIEKLNSLLKQTVNNGTTQASSSDIMMNVDGTMSAMSPMEVDNFDANSDPIAASVSQDNSKISKNSKSVLTPNSAAGAVVKPSHHHQKYIKPLLAVASRLGRALAELFGLLVKLCVGPPQRRRNHHQPYFANSQTMTPSKPVQNIAKHLNILLYNGLSWQPSFDTNIPKFRLTFYVCSIGFSSPMLFDDRKYPYHIMLRNFVLSYGQDAFFDCFHTAFDQQSQNSSSPDLPDGIVEFLDSWLLLLEKMTNPQTLLDSPHAYSSSKQTPLDQSTDDIHFDPIQYLIRTHKKAFPCIMELWNFKLYRIKCDRVIESLITIFSHLLKGETIIEKHFGQQKIGETNAITSTSAGAAAASSSTGASTSAVPFSESTGEIFTGSVDGSSSTSSSVAATSASSTTAQSSSANRTEQSSNVQTLVEMGFSRDLAIDALLHTSDDVNAATEWILQNFSRFLSADNEEEEMIRAIALSLSDNSDESGGTTAGELITTPKPMEDKPKQSDKIEPKNKERPLVNEIPLRKEEINTFTDNILASILKLIDQLPIIHKCCELMISISKRNGREWFEETISKLIDDIIQNVGDLQKHTSYIRQQEKSAKSSAIEWAQKLVTLPESFRLQSRIHLLVLLFNETKSICAKQISRSELLNHLIDLLENASYLLNVAYEKERSILTPKWVAPAILLIDLYEKNALASRRRKRLLLESSNCRRTWKYFDERTVRWNTYQAETNKAIDDAFRSGELICKISVNRRRYTVNFTTMLQINDDTDNFRPIMLFVDPDTSKSRENESTAKNNVVDKNDDGKKSIKIDKDSMDTKDEELLVSHLVDVEFLDEKQCHTIIEALVNFMQLPIDSDSLNANIRLVLRLTRNYGNACFFVEKNGISHLLKIPQFSVFPGFVSMSTLIIRHIMEDSLSLKTSMDKIIRAQANSPNSIRELHYMFRYFSPAACRDSDTFKKSAMNILRINIPPTMTTPRRLAQDDDRMTPLLRAIAPPTIGSGSKSGTNISDGSQNNQQSESSTSLEISKVAKDIICELLNLLPFQYSAQQELEKAKKSQQQQQQSVDSIVSTESDSGMTKTDDSESPVLINDKDLSKDQDQNVFRTPIVLSILAELTKSYHAVAKVICEHSYTYLYKESLLDDCTALSFILDNLLSYAQNYGDKECATFSRALFTAIASVPFSPDIHQTLVMEIKNALNRAVLLPESFEKHAKIQALSPLITSIVEAQCSSASLQNNNPYYRPYLVSSNPLIKLLIRKNLNTDLAKVIQYLDLSSPMMTTTVNSLLKTLDFLSKTLNTPQNLFTSRHHHHHHHNQHQQSSQSRHQRNLLSHSSFTIPMIDLDPSIEPRNNDNDQMLMEQDHSENLTTNSTTTTTNNNQDSSSALALTSNQLMNADGSMIETETTTTTQSPNTNAIHTEDMAQASTMSTNSQNLDENTENELFLDSVAYDNYNNSHPRSGTFTSDDLRTDDDDYENDGLIINDRDGMNDGDHEMHHDTHIVVGNSNHVGVESTTASSDGTESDDADSEEHDDDDDDEDDVDIEDEEEEEQEDDQAGSAQEDGDEDDDDEHMDDDEDDDDDDDGDDDEDEMDRLRPDDLSLQQMLDDQFALSSMNNDVIYSLEEVLPQFLSYSHRVPSSSDYLSPFSSHHHHHHHHIVGDGDNVIMNGHSNGGHFVPTSSIGRHLNSAGSSMQLHHPLLNYSSDTINNSSTTTPSVAVISNAGSTSLMNNLGSLVGLTSHSVNPISASFLSTASNTSNIGIGGGNVSNGSGRSTIARNPLPRARAIRSYFHTGHNWHVAHFNTRTSPTHILQRLLGSAASQNEFSIPSVLRNPFSRHELDETFEFHPLSSTAYASTVSNSLQNNPLNAIPSTIQRWLEEARLLDGEYMYDALLLIKPEIIRHLEKLKEVELQEKKLKEKEDLDATAGDAKNKSAAVTAENNLDREIRQAMQHQQSQQQQQRGSDQSSQFEELHAHIEQLTNSVINQVLESNPHEQQQQQQSNNTEESTNNSVNNDQISCMEVVISNDDNETNEEQPQQIQVDEVIPMSVVVNENIPARSRQDSILISNEDLVVESESAPLAPETQNTDVESMDHQSSNVMSAQQSDSHSANEQNQEQQSGTVETSSATSQPPAPPPAYQLTPEERAILGDQELPEGVDPSFLAALPENIRQEVIAEQFRIQRLNQLRNNTSQPPVTTANTSNQTATTVNQGPSSVATNASNSVAVPEISEDFLAALPPNIQEEVLAQQRAEQQRLNAQNTNPDTPVDPVSFFRSLPPSLRRQILSDLDDSQVQLLPPEFANEARTLRREFEQRNRQIHERLFDSNSTILRIIRSANSRAAIRYDGLNIPNWTHARFSFRNGAGSGSHDNRDVYGASGSSSFSRHIPRAFTSRSLKGKYLLDYDALSSILILLFIHDNLISSIRLHRVIRNLCLHGPTRQWVIQSLLEIMEKTKESVDSSSSSNNSTTLNADDQTLKALTQNHFVSWLSITLDSSFGSKTNVFYLSKTNNNVIGSSSSSSSTPSSGKKTDKVSQIYTISINPQASLFVCRNVLDILISLAKTFPEQFICYSPLSSNSLNTTQGLQKNLSTTSLNTSSSSIKDQQHENTGTPSSSNGNQKPPPSFFDVLMRHDFIHATKKTKSKQALSTNIQSTSTMEIDSVSSTKNLSQLPLDYSPFSQLLNLLSHHFIKKSPVLTDRLIRLMTHITTALTPDTDNRNQTTPINLSNEIKEKLNEIEKTIANERLLKLVVDVLVSKTCSEDGLVDATSLLIKLSNLFPNCRSIFYKLLLDGVRHLGQTVYDDINALSIEMNDLLKKLKSQPSSSNTSNTSATDIESHEKSIKGHSNVQDRYSNTTIVINAQSNVKHNIISGKEVQLPSMSNLISKSSSQFLFLRILKIIMHIREINAKNQNSKSQQNVAPSSADPSIDNPSTSSTNEQTSTSTAETKMEIDLEQDKLSTELQLDHLWEKLSDCLSLLSEAPDDHVVLVLQPAVESFFLVHAPEKSRTTAAPSSGTDNQRSAEPASHQLPHLHQASDLFNAESQNDENRHYSSLPEDTQKFLIFAEKHRVVLNQILRQSNIHLANGPFAVLVDHTRILDFDVKRRYFRQELDRLDQGTRRDDLPVHIRREHVFEDSYRELNRRTASDWKNRFYIVFEGEEGQDAGGLLREWYTIISREIFNPNYALFTTSPGDRVTYMINSASHCNSNHLSYFKFVGRVISKAIHDNKLLDCYFTRSFYKHILGKLVKYTDMESEDYSFYQGLVFLLEHNVNELGTELTFSLEIQEFGVTEVRDLVQNGRNIIVTEENKNEYVKLVCQEKMTGSIKKQLNSFLEGFYEIIPKRLISIFNEHELELLISGLPNIDIDDLKANTDYHKYQATSLQIQWFWRALRTFDQADRAKFLQFVTGTSKVPLQGFTALEGMNGPQKFQIHLDDRSTDRLPSAHTCFNQLDLPAYETYDKLRMMLLKAIHECSEGFGFA</sequence>
<feature type="domain" description="UBA" evidence="13">
    <location>
        <begin position="1545"/>
        <end position="1587"/>
    </location>
</feature>
<keyword evidence="6" id="KW-0808">Transferase</keyword>
<dbReference type="InterPro" id="IPR050409">
    <property type="entry name" value="E3_ubiq-protein_ligase"/>
</dbReference>
<feature type="compositionally biased region" description="Low complexity" evidence="11">
    <location>
        <begin position="835"/>
        <end position="846"/>
    </location>
</feature>
<feature type="region of interest" description="Disordered" evidence="11">
    <location>
        <begin position="523"/>
        <end position="544"/>
    </location>
</feature>
<keyword evidence="12" id="KW-0812">Transmembrane</keyword>
<evidence type="ECO:0000256" key="11">
    <source>
        <dbReference type="SAM" id="MobiDB-lite"/>
    </source>
</evidence>
<dbReference type="SMART" id="SM00678">
    <property type="entry name" value="WWE"/>
    <property type="match status" value="1"/>
</dbReference>
<feature type="region of interest" description="Disordered" evidence="11">
    <location>
        <begin position="776"/>
        <end position="916"/>
    </location>
</feature>
<feature type="region of interest" description="Disordered" evidence="11">
    <location>
        <begin position="2123"/>
        <end position="2153"/>
    </location>
</feature>
<dbReference type="Pfam" id="PF14377">
    <property type="entry name" value="UBM"/>
    <property type="match status" value="3"/>
</dbReference>
<feature type="compositionally biased region" description="Low complexity" evidence="11">
    <location>
        <begin position="2139"/>
        <end position="2153"/>
    </location>
</feature>
<feature type="region of interest" description="Disordered" evidence="11">
    <location>
        <begin position="3313"/>
        <end position="3345"/>
    </location>
</feature>
<dbReference type="InterPro" id="IPR035983">
    <property type="entry name" value="Hect_E3_ubiquitin_ligase"/>
</dbReference>